<dbReference type="InterPro" id="IPR018170">
    <property type="entry name" value="Aldo/ket_reductase_CS"/>
</dbReference>
<dbReference type="InterPro" id="IPR036812">
    <property type="entry name" value="NAD(P)_OxRdtase_dom_sf"/>
</dbReference>
<evidence type="ECO:0000313" key="16">
    <source>
        <dbReference type="Proteomes" id="UP000694569"/>
    </source>
</evidence>
<evidence type="ECO:0000313" key="15">
    <source>
        <dbReference type="Ensembl" id="ENSLLEP00000044425.1"/>
    </source>
</evidence>
<dbReference type="Gene3D" id="3.20.20.100">
    <property type="entry name" value="NADP-dependent oxidoreductase domain"/>
    <property type="match status" value="1"/>
</dbReference>
<name>A0A8C5WKF1_9ANUR</name>
<keyword evidence="6" id="KW-0560">Oxidoreductase</keyword>
<dbReference type="EC" id="1.1.1.21" evidence="8"/>
<dbReference type="PIRSF" id="PIRSF000097">
    <property type="entry name" value="AKR"/>
    <property type="match status" value="1"/>
</dbReference>
<evidence type="ECO:0000256" key="12">
    <source>
        <dbReference type="PIRSR" id="PIRSR000097-2"/>
    </source>
</evidence>
<keyword evidence="4" id="KW-0963">Cytoplasm</keyword>
<feature type="domain" description="NADP-dependent oxidoreductase" evidence="14">
    <location>
        <begin position="18"/>
        <end position="291"/>
    </location>
</feature>
<accession>A0A8C5WKF1</accession>
<organism evidence="15 16">
    <name type="scientific">Leptobrachium leishanense</name>
    <name type="common">Leishan spiny toad</name>
    <dbReference type="NCBI Taxonomy" id="445787"/>
    <lineage>
        <taxon>Eukaryota</taxon>
        <taxon>Metazoa</taxon>
        <taxon>Chordata</taxon>
        <taxon>Craniata</taxon>
        <taxon>Vertebrata</taxon>
        <taxon>Euteleostomi</taxon>
        <taxon>Amphibia</taxon>
        <taxon>Batrachia</taxon>
        <taxon>Anura</taxon>
        <taxon>Pelobatoidea</taxon>
        <taxon>Megophryidae</taxon>
        <taxon>Leptobrachium</taxon>
    </lineage>
</organism>
<dbReference type="GO" id="GO:0016491">
    <property type="term" value="F:oxidoreductase activity"/>
    <property type="evidence" value="ECO:0007669"/>
    <property type="project" value="UniProtKB-KW"/>
</dbReference>
<dbReference type="PROSITE" id="PS00798">
    <property type="entry name" value="ALDOKETO_REDUCTASE_1"/>
    <property type="match status" value="1"/>
</dbReference>
<sequence>MPGPTHVQLNTGAQMPILGLGTWKSEPGKVTEAVKKAIDVGYRHIDGAFVYQNEKEVGEGINKKIQEGVVKREDLFVVSKLWCTFHKKSQVMDACKKTLSDLNLDYLDLYLIHWPVGLKAGDAFFPLDEEGLVIPSDTFFLDTWEGMEELVEAGLVKAIGVSNFNHVQIEQILNKPGLKNIPAVNQIECHPYLTQKKLIEYCQSKGIAVTAYSPLGSPDRPWAKPEDPSLLDEPKIKEIATKHHKTSAQVLIRFHLQRNVLVIPKSVTPARIEENFNVFDFQLSSEEMETILGFERGWRVCALLTARRHKDYPFNAEY</sequence>
<dbReference type="InterPro" id="IPR020471">
    <property type="entry name" value="AKR"/>
</dbReference>
<evidence type="ECO:0000256" key="7">
    <source>
        <dbReference type="ARBA" id="ARBA00029846"/>
    </source>
</evidence>
<reference evidence="15" key="1">
    <citation type="submission" date="2025-08" db="UniProtKB">
        <authorList>
            <consortium name="Ensembl"/>
        </authorList>
    </citation>
    <scope>IDENTIFICATION</scope>
</reference>
<comment type="subunit">
    <text evidence="3">Monomer.</text>
</comment>
<dbReference type="SUPFAM" id="SSF51430">
    <property type="entry name" value="NAD(P)-linked oxidoreductase"/>
    <property type="match status" value="1"/>
</dbReference>
<evidence type="ECO:0000256" key="2">
    <source>
        <dbReference type="ARBA" id="ARBA00007905"/>
    </source>
</evidence>
<feature type="active site" description="Proton donor" evidence="11">
    <location>
        <position position="51"/>
    </location>
</feature>
<evidence type="ECO:0000256" key="5">
    <source>
        <dbReference type="ARBA" id="ARBA00022857"/>
    </source>
</evidence>
<evidence type="ECO:0000256" key="8">
    <source>
        <dbReference type="ARBA" id="ARBA00038955"/>
    </source>
</evidence>
<evidence type="ECO:0000256" key="4">
    <source>
        <dbReference type="ARBA" id="ARBA00022490"/>
    </source>
</evidence>
<comment type="subcellular location">
    <subcellularLocation>
        <location evidence="1">Cytoplasm</location>
    </subcellularLocation>
</comment>
<dbReference type="PROSITE" id="PS00062">
    <property type="entry name" value="ALDOKETO_REDUCTASE_2"/>
    <property type="match status" value="1"/>
</dbReference>
<evidence type="ECO:0000256" key="10">
    <source>
        <dbReference type="ARBA" id="ARBA00051000"/>
    </source>
</evidence>
<proteinExistence type="inferred from homology"/>
<comment type="similarity">
    <text evidence="2">Belongs to the aldo/keto reductase family.</text>
</comment>
<evidence type="ECO:0000256" key="1">
    <source>
        <dbReference type="ARBA" id="ARBA00004496"/>
    </source>
</evidence>
<dbReference type="PROSITE" id="PS00063">
    <property type="entry name" value="ALDOKETO_REDUCTASE_3"/>
    <property type="match status" value="1"/>
</dbReference>
<dbReference type="InterPro" id="IPR023210">
    <property type="entry name" value="NADP_OxRdtase_dom"/>
</dbReference>
<dbReference type="Ensembl" id="ENSLLET00000046205.1">
    <property type="protein sequence ID" value="ENSLLEP00000044425.1"/>
    <property type="gene ID" value="ENSLLEG00000027838.1"/>
</dbReference>
<dbReference type="GeneTree" id="ENSGT00940000153272"/>
<evidence type="ECO:0000256" key="3">
    <source>
        <dbReference type="ARBA" id="ARBA00011245"/>
    </source>
</evidence>
<dbReference type="FunFam" id="3.20.20.100:FF:000009">
    <property type="entry name" value="Aldo-keto reductase family 1 member B1"/>
    <property type="match status" value="1"/>
</dbReference>
<keyword evidence="16" id="KW-1185">Reference proteome</keyword>
<keyword evidence="5" id="KW-0521">NADP</keyword>
<feature type="binding site" evidence="12">
    <location>
        <position position="113"/>
    </location>
    <ligand>
        <name>substrate</name>
    </ligand>
</feature>
<evidence type="ECO:0000256" key="11">
    <source>
        <dbReference type="PIRSR" id="PIRSR000097-1"/>
    </source>
</evidence>
<dbReference type="PRINTS" id="PR00069">
    <property type="entry name" value="ALDKETRDTASE"/>
</dbReference>
<dbReference type="Proteomes" id="UP000694569">
    <property type="component" value="Unplaced"/>
</dbReference>
<dbReference type="PANTHER" id="PTHR11732">
    <property type="entry name" value="ALDO/KETO REDUCTASE"/>
    <property type="match status" value="1"/>
</dbReference>
<dbReference type="AlphaFoldDB" id="A0A8C5WKF1"/>
<comment type="catalytic activity">
    <reaction evidence="9">
        <text>prostaglandin F2alpha + NADP(+) = prostaglandin H2 + NADPH + H(+)</text>
        <dbReference type="Rhea" id="RHEA:45312"/>
        <dbReference type="ChEBI" id="CHEBI:15378"/>
        <dbReference type="ChEBI" id="CHEBI:57404"/>
        <dbReference type="ChEBI" id="CHEBI:57405"/>
        <dbReference type="ChEBI" id="CHEBI:57783"/>
        <dbReference type="ChEBI" id="CHEBI:58349"/>
    </reaction>
</comment>
<evidence type="ECO:0000259" key="14">
    <source>
        <dbReference type="Pfam" id="PF00248"/>
    </source>
</evidence>
<dbReference type="Pfam" id="PF00248">
    <property type="entry name" value="Aldo_ket_red"/>
    <property type="match status" value="1"/>
</dbReference>
<reference evidence="15" key="2">
    <citation type="submission" date="2025-09" db="UniProtKB">
        <authorList>
            <consortium name="Ensembl"/>
        </authorList>
    </citation>
    <scope>IDENTIFICATION</scope>
</reference>
<comment type="catalytic activity">
    <reaction evidence="10">
        <text>an alditol + NADP(+) = an aldose + NADPH + H(+)</text>
        <dbReference type="Rhea" id="RHEA:12789"/>
        <dbReference type="Rhea" id="RHEA-COMP:9554"/>
        <dbReference type="Rhea" id="RHEA-COMP:9555"/>
        <dbReference type="ChEBI" id="CHEBI:15378"/>
        <dbReference type="ChEBI" id="CHEBI:15693"/>
        <dbReference type="ChEBI" id="CHEBI:17522"/>
        <dbReference type="ChEBI" id="CHEBI:57783"/>
        <dbReference type="ChEBI" id="CHEBI:58349"/>
        <dbReference type="EC" id="1.1.1.21"/>
    </reaction>
</comment>
<dbReference type="GO" id="GO:0005737">
    <property type="term" value="C:cytoplasm"/>
    <property type="evidence" value="ECO:0007669"/>
    <property type="project" value="UniProtKB-SubCell"/>
</dbReference>
<protein>
    <recommendedName>
        <fullName evidence="8">aldose reductase</fullName>
        <ecNumber evidence="8">1.1.1.21</ecNumber>
    </recommendedName>
    <alternativeName>
        <fullName evidence="7">Aldehyde reductase</fullName>
    </alternativeName>
</protein>
<evidence type="ECO:0000256" key="6">
    <source>
        <dbReference type="ARBA" id="ARBA00023002"/>
    </source>
</evidence>
<evidence type="ECO:0000256" key="13">
    <source>
        <dbReference type="PIRSR" id="PIRSR000097-3"/>
    </source>
</evidence>
<feature type="site" description="Lowers pKa of active site Tyr" evidence="13">
    <location>
        <position position="80"/>
    </location>
</feature>
<evidence type="ECO:0000256" key="9">
    <source>
        <dbReference type="ARBA" id="ARBA00050342"/>
    </source>
</evidence>